<keyword evidence="4 7" id="KW-0547">Nucleotide-binding</keyword>
<dbReference type="GO" id="GO:0005524">
    <property type="term" value="F:ATP binding"/>
    <property type="evidence" value="ECO:0007669"/>
    <property type="project" value="UniProtKB-UniRule"/>
</dbReference>
<keyword evidence="7" id="KW-0486">Methionine biosynthesis</keyword>
<evidence type="ECO:0000256" key="6">
    <source>
        <dbReference type="ARBA" id="ARBA00022840"/>
    </source>
</evidence>
<feature type="binding site" evidence="7">
    <location>
        <position position="344"/>
    </location>
    <ligand>
        <name>substrate</name>
    </ligand>
</feature>
<evidence type="ECO:0000256" key="5">
    <source>
        <dbReference type="ARBA" id="ARBA00022777"/>
    </source>
</evidence>
<proteinExistence type="inferred from homology"/>
<dbReference type="STRING" id="1424294.Gferi_25220"/>
<dbReference type="Gene3D" id="3.90.1200.10">
    <property type="match status" value="1"/>
</dbReference>
<comment type="pathway">
    <text evidence="7">Amino-acid biosynthesis; L-methionine biosynthesis via salvage pathway; S-methyl-5-thio-alpha-D-ribose 1-phosphate from S-methyl-5'-thioadenosine (hydrolase route): step 2/2.</text>
</comment>
<feature type="domain" description="Aminoglycoside phosphotransferase" evidence="8">
    <location>
        <begin position="29"/>
        <end position="262"/>
    </location>
</feature>
<dbReference type="GO" id="GO:0019509">
    <property type="term" value="P:L-methionine salvage from methylthioadenosine"/>
    <property type="evidence" value="ECO:0007669"/>
    <property type="project" value="UniProtKB-UniRule"/>
</dbReference>
<comment type="function">
    <text evidence="7">Catalyzes the phosphorylation of methylthioribose into methylthioribose-1-phosphate.</text>
</comment>
<sequence length="400" mass="46529">MQYYMLDEQKAMDYVTETGLFSKKNNLSCREIGDGNLNLVFIIKDDVTEKSMVLKQALPYVRVVGESWPLSVNRTRIEANALEVQNKLVPGLVPKLYHRNDDMALIIMEDLSHLSLMRYGMVQMKKFPKFSDHISTFLANMLFYTSDLYVDSEAKKHLVQKFVNPELCKITEDLIFTDPYYDAERNNINPALRIYLEETFWKKEALWLEVSKLKYKFLTEAQSLLHGDLHTGSIFANANETRVFDTEFAFVGPSAFDVGKIIGNLLINYISWSGKDMNPTDIKDYRVYLLDTVNDLYQQFEQKFKNNWDRDLRDISAKVTGYQEFYMRNIFVDAVGYAGAVMIRRMHGLAHNIDVDGIEDLEKRKSVQILILELAETLIINRANFNTIEDITMLVRNRIY</sequence>
<comment type="similarity">
    <text evidence="1 7">Belongs to the methylthioribose kinase family.</text>
</comment>
<dbReference type="Gene3D" id="3.30.200.20">
    <property type="entry name" value="Phosphorylase Kinase, domain 1"/>
    <property type="match status" value="1"/>
</dbReference>
<feature type="binding site" evidence="7">
    <location>
        <begin position="109"/>
        <end position="111"/>
    </location>
    <ligand>
        <name>ATP</name>
        <dbReference type="ChEBI" id="CHEBI:30616"/>
    </ligand>
</feature>
<dbReference type="KEGG" id="gfe:Gferi_25220"/>
<dbReference type="GO" id="GO:0046522">
    <property type="term" value="F:S-methyl-5-thioribose kinase activity"/>
    <property type="evidence" value="ECO:0007669"/>
    <property type="project" value="UniProtKB-UniRule"/>
</dbReference>
<evidence type="ECO:0000256" key="4">
    <source>
        <dbReference type="ARBA" id="ARBA00022741"/>
    </source>
</evidence>
<evidence type="ECO:0000256" key="3">
    <source>
        <dbReference type="ARBA" id="ARBA00022679"/>
    </source>
</evidence>
<comment type="subunit">
    <text evidence="2 7">Homodimer.</text>
</comment>
<evidence type="ECO:0000259" key="8">
    <source>
        <dbReference type="Pfam" id="PF01636"/>
    </source>
</evidence>
<dbReference type="PIRSF" id="PIRSF031134">
    <property type="entry name" value="MTRK"/>
    <property type="match status" value="1"/>
</dbReference>
<gene>
    <name evidence="7" type="primary">mtnK</name>
    <name evidence="9" type="ORF">Gferi_25220</name>
</gene>
<dbReference type="Proteomes" id="UP000095743">
    <property type="component" value="Chromosome"/>
</dbReference>
<reference evidence="9 10" key="1">
    <citation type="submission" date="2016-09" db="EMBL/GenBank/DDBJ databases">
        <title>Genomic analysis reveals versatility of anaerobic energy metabolism of Geosporobacter ferrireducens IRF9 of phylum Firmicutes.</title>
        <authorList>
            <person name="Kim S.-J."/>
        </authorList>
    </citation>
    <scope>NUCLEOTIDE SEQUENCE [LARGE SCALE GENOMIC DNA]</scope>
    <source>
        <strain evidence="9 10">IRF9</strain>
    </source>
</reference>
<dbReference type="InterPro" id="IPR011009">
    <property type="entry name" value="Kinase-like_dom_sf"/>
</dbReference>
<dbReference type="InterPro" id="IPR009212">
    <property type="entry name" value="Methylthioribose_kinase"/>
</dbReference>
<dbReference type="PANTHER" id="PTHR34273">
    <property type="entry name" value="METHYLTHIORIBOSE KINASE"/>
    <property type="match status" value="1"/>
</dbReference>
<dbReference type="SUPFAM" id="SSF56112">
    <property type="entry name" value="Protein kinase-like (PK-like)"/>
    <property type="match status" value="1"/>
</dbReference>
<evidence type="ECO:0000256" key="2">
    <source>
        <dbReference type="ARBA" id="ARBA00011738"/>
    </source>
</evidence>
<dbReference type="HAMAP" id="MF_01683">
    <property type="entry name" value="Salvage_MtnK"/>
    <property type="match status" value="1"/>
</dbReference>
<protein>
    <recommendedName>
        <fullName evidence="7">Methylthioribose kinase</fullName>
        <shortName evidence="7">MTR kinase</shortName>
        <ecNumber evidence="7">2.7.1.100</ecNumber>
    </recommendedName>
</protein>
<keyword evidence="6 7" id="KW-0067">ATP-binding</keyword>
<evidence type="ECO:0000313" key="9">
    <source>
        <dbReference type="EMBL" id="AOT72564.1"/>
    </source>
</evidence>
<keyword evidence="3 7" id="KW-0808">Transferase</keyword>
<name>A0A1D8GP37_9FIRM</name>
<keyword evidence="10" id="KW-1185">Reference proteome</keyword>
<dbReference type="InterPro" id="IPR002575">
    <property type="entry name" value="Aminoglycoside_PTrfase"/>
</dbReference>
<dbReference type="EMBL" id="CP017269">
    <property type="protein sequence ID" value="AOT72564.1"/>
    <property type="molecule type" value="Genomic_DNA"/>
</dbReference>
<comment type="caution">
    <text evidence="7">Lacks conserved residue(s) required for the propagation of feature annotation.</text>
</comment>
<dbReference type="AlphaFoldDB" id="A0A1D8GP37"/>
<dbReference type="Pfam" id="PF01636">
    <property type="entry name" value="APH"/>
    <property type="match status" value="1"/>
</dbReference>
<feature type="binding site" evidence="7">
    <location>
        <position position="55"/>
    </location>
    <ligand>
        <name>ATP</name>
        <dbReference type="ChEBI" id="CHEBI:30616"/>
    </ligand>
</feature>
<comment type="catalytic activity">
    <reaction evidence="7">
        <text>5-(methylsulfanyl)-D-ribose + ATP = 5-(methylsulfanyl)-alpha-D-ribose 1-phosphate + ADP + H(+)</text>
        <dbReference type="Rhea" id="RHEA:22312"/>
        <dbReference type="ChEBI" id="CHEBI:15378"/>
        <dbReference type="ChEBI" id="CHEBI:30616"/>
        <dbReference type="ChEBI" id="CHEBI:58533"/>
        <dbReference type="ChEBI" id="CHEBI:78440"/>
        <dbReference type="ChEBI" id="CHEBI:456216"/>
        <dbReference type="EC" id="2.7.1.100"/>
    </reaction>
</comment>
<keyword evidence="7" id="KW-0028">Amino-acid biosynthesis</keyword>
<dbReference type="PANTHER" id="PTHR34273:SF2">
    <property type="entry name" value="METHYLTHIORIBOSE KINASE"/>
    <property type="match status" value="1"/>
</dbReference>
<evidence type="ECO:0000256" key="7">
    <source>
        <dbReference type="HAMAP-Rule" id="MF_01683"/>
    </source>
</evidence>
<dbReference type="OrthoDB" id="9777791at2"/>
<dbReference type="EC" id="2.7.1.100" evidence="7"/>
<organism evidence="9 10">
    <name type="scientific">Geosporobacter ferrireducens</name>
    <dbReference type="NCBI Taxonomy" id="1424294"/>
    <lineage>
        <taxon>Bacteria</taxon>
        <taxon>Bacillati</taxon>
        <taxon>Bacillota</taxon>
        <taxon>Clostridia</taxon>
        <taxon>Peptostreptococcales</taxon>
        <taxon>Thermotaleaceae</taxon>
        <taxon>Geosporobacter</taxon>
    </lineage>
</organism>
<evidence type="ECO:0000313" key="10">
    <source>
        <dbReference type="Proteomes" id="UP000095743"/>
    </source>
</evidence>
<dbReference type="UniPathway" id="UPA00904">
    <property type="reaction ID" value="UER00872"/>
</dbReference>
<dbReference type="RefSeq" id="WP_069980873.1">
    <property type="nucleotide sequence ID" value="NZ_CP017269.1"/>
</dbReference>
<accession>A0A1D8GP37</accession>
<dbReference type="NCBIfam" id="TIGR01767">
    <property type="entry name" value="MTRK"/>
    <property type="match status" value="1"/>
</dbReference>
<evidence type="ECO:0000256" key="1">
    <source>
        <dbReference type="ARBA" id="ARBA00010165"/>
    </source>
</evidence>
<keyword evidence="5 7" id="KW-0418">Kinase</keyword>
<feature type="binding site" evidence="7">
    <location>
        <position position="228"/>
    </location>
    <ligand>
        <name>substrate</name>
    </ligand>
</feature>
<feature type="binding site" evidence="7">
    <location>
        <position position="38"/>
    </location>
    <ligand>
        <name>ATP</name>
        <dbReference type="ChEBI" id="CHEBI:30616"/>
    </ligand>
</feature>